<organism evidence="2 3">
    <name type="scientific">Gemmiger gallinarum</name>
    <dbReference type="NCBI Taxonomy" id="2779354"/>
    <lineage>
        <taxon>Bacteria</taxon>
        <taxon>Bacillati</taxon>
        <taxon>Bacillota</taxon>
        <taxon>Clostridia</taxon>
        <taxon>Eubacteriales</taxon>
        <taxon>Gemmiger</taxon>
    </lineage>
</organism>
<keyword evidence="1" id="KW-1133">Transmembrane helix</keyword>
<feature type="transmembrane region" description="Helical" evidence="1">
    <location>
        <begin position="84"/>
        <end position="106"/>
    </location>
</feature>
<protein>
    <recommendedName>
        <fullName evidence="4">DUF1700 domain-containing protein</fullName>
    </recommendedName>
</protein>
<evidence type="ECO:0000313" key="2">
    <source>
        <dbReference type="EMBL" id="MBE5037380.1"/>
    </source>
</evidence>
<evidence type="ECO:0008006" key="4">
    <source>
        <dbReference type="Google" id="ProtNLM"/>
    </source>
</evidence>
<name>A0ABR9R2S9_9FIRM</name>
<dbReference type="EMBL" id="JADCKC010000002">
    <property type="protein sequence ID" value="MBE5037380.1"/>
    <property type="molecule type" value="Genomic_DNA"/>
</dbReference>
<evidence type="ECO:0000256" key="1">
    <source>
        <dbReference type="SAM" id="Phobius"/>
    </source>
</evidence>
<keyword evidence="1" id="KW-0472">Membrane</keyword>
<dbReference type="RefSeq" id="WP_193500670.1">
    <property type="nucleotide sequence ID" value="NZ_JADCKC010000002.1"/>
</dbReference>
<gene>
    <name evidence="2" type="ORF">INF35_06260</name>
</gene>
<sequence>MYEREVKDYCRRAGGLLACGRTQRREFNRLTAQSVRDYLQEAPDASWTEVEQILGSPQDAADAFMESMPPDTAERWAGARKRRLRLAAVSICLVIALLVGVIAFFWKTDGVVIVETQTTFYDFGEDTPFPTPMPLK</sequence>
<reference evidence="2 3" key="1">
    <citation type="submission" date="2020-10" db="EMBL/GenBank/DDBJ databases">
        <title>ChiBAC.</title>
        <authorList>
            <person name="Zenner C."/>
            <person name="Hitch T.C.A."/>
            <person name="Clavel T."/>
        </authorList>
    </citation>
    <scope>NUCLEOTIDE SEQUENCE [LARGE SCALE GENOMIC DNA]</scope>
    <source>
        <strain evidence="2 3">DSM 109015</strain>
    </source>
</reference>
<dbReference type="Proteomes" id="UP000768567">
    <property type="component" value="Unassembled WGS sequence"/>
</dbReference>
<comment type="caution">
    <text evidence="2">The sequence shown here is derived from an EMBL/GenBank/DDBJ whole genome shotgun (WGS) entry which is preliminary data.</text>
</comment>
<proteinExistence type="predicted"/>
<accession>A0ABR9R2S9</accession>
<keyword evidence="3" id="KW-1185">Reference proteome</keyword>
<keyword evidence="1" id="KW-0812">Transmembrane</keyword>
<evidence type="ECO:0000313" key="3">
    <source>
        <dbReference type="Proteomes" id="UP000768567"/>
    </source>
</evidence>